<feature type="domain" description="DinB-like" evidence="1">
    <location>
        <begin position="12"/>
        <end position="150"/>
    </location>
</feature>
<protein>
    <submittedName>
        <fullName evidence="2">DinB superfamily protein</fullName>
    </submittedName>
</protein>
<proteinExistence type="predicted"/>
<dbReference type="SUPFAM" id="SSF109854">
    <property type="entry name" value="DinB/YfiT-like putative metalloenzymes"/>
    <property type="match status" value="1"/>
</dbReference>
<gene>
    <name evidence="2" type="ORF">SAMN05216244_1048</name>
</gene>
<dbReference type="Proteomes" id="UP000182347">
    <property type="component" value="Unassembled WGS sequence"/>
</dbReference>
<accession>A0A1G9NM46</accession>
<dbReference type="Pfam" id="PF12867">
    <property type="entry name" value="DinB_2"/>
    <property type="match status" value="1"/>
</dbReference>
<organism evidence="2 3">
    <name type="scientific">Sediminibacillus halophilus</name>
    <dbReference type="NCBI Taxonomy" id="482461"/>
    <lineage>
        <taxon>Bacteria</taxon>
        <taxon>Bacillati</taxon>
        <taxon>Bacillota</taxon>
        <taxon>Bacilli</taxon>
        <taxon>Bacillales</taxon>
        <taxon>Bacillaceae</taxon>
        <taxon>Sediminibacillus</taxon>
    </lineage>
</organism>
<evidence type="ECO:0000259" key="1">
    <source>
        <dbReference type="Pfam" id="PF12867"/>
    </source>
</evidence>
<dbReference type="RefSeq" id="WP_074597764.1">
    <property type="nucleotide sequence ID" value="NZ_FNHF01000001.1"/>
</dbReference>
<dbReference type="EMBL" id="FNHF01000001">
    <property type="protein sequence ID" value="SDL87097.1"/>
    <property type="molecule type" value="Genomic_DNA"/>
</dbReference>
<dbReference type="Gene3D" id="1.20.120.450">
    <property type="entry name" value="dinb family like domain"/>
    <property type="match status" value="1"/>
</dbReference>
<evidence type="ECO:0000313" key="3">
    <source>
        <dbReference type="Proteomes" id="UP000182347"/>
    </source>
</evidence>
<evidence type="ECO:0000313" key="2">
    <source>
        <dbReference type="EMBL" id="SDL87097.1"/>
    </source>
</evidence>
<dbReference type="InterPro" id="IPR034660">
    <property type="entry name" value="DinB/YfiT-like"/>
</dbReference>
<dbReference type="AlphaFoldDB" id="A0A1G9NM46"/>
<keyword evidence="3" id="KW-1185">Reference proteome</keyword>
<name>A0A1G9NM46_9BACI</name>
<sequence length="176" mass="20470">MNFRINESIEILERTPHTLGAFLTGLSNGWLHCNEGQGTWNADEVIGHLIDAEKTNWVPRIKTILDQGEDTSFPPFDRFAHLNQSEEKTVDQKLEEFKTLRAENISLIQRLIVSEQQFEWIGNHPAFGEVKLRELLSTWVVHDFTHISQIVRVMAERYRTDVGPWQEYLGILNRSK</sequence>
<dbReference type="InterPro" id="IPR024775">
    <property type="entry name" value="DinB-like"/>
</dbReference>
<reference evidence="3" key="1">
    <citation type="submission" date="2016-10" db="EMBL/GenBank/DDBJ databases">
        <authorList>
            <person name="Varghese N."/>
            <person name="Submissions S."/>
        </authorList>
    </citation>
    <scope>NUCLEOTIDE SEQUENCE [LARGE SCALE GENOMIC DNA]</scope>
    <source>
        <strain evidence="3">CGMCC 1.6199</strain>
    </source>
</reference>
<dbReference type="OrthoDB" id="1434917at2"/>
<dbReference type="STRING" id="482461.SAMN05216244_1048"/>